<comment type="subcellular location">
    <subcellularLocation>
        <location evidence="1">Membrane</location>
        <topology evidence="1">Multi-pass membrane protein</topology>
    </subcellularLocation>
</comment>
<sequence length="305" mass="32715">MTNNRNLNAALLALVSTAVLSFSDNFVSMVSAEAGLWQFNLIRSCFAIPVLLVLASFFNLSLRVVDLKMTVLRSLAVSTGLLIYFAALGFLPVAQAGAGLFSSPIWVLIFSAVVFGTKIRFRQVIIISIGFAGALMLLQPDMTDLSVLSVLPLTAGAFYGLGMLATRHWCAEESALTLAVGVFVTLGVISFIMLTVFTIWPVAGGSENFLLSGWNRPTPMYLLLTLGQAICSVIAVSLITQAYRIGDAAQVSVFEYSFLVFAALWTFIIWGQETNILAILGIVVIFISGAAVSFMSGASIRNPSN</sequence>
<dbReference type="GO" id="GO:0016020">
    <property type="term" value="C:membrane"/>
    <property type="evidence" value="ECO:0007669"/>
    <property type="project" value="UniProtKB-SubCell"/>
</dbReference>
<evidence type="ECO:0000256" key="5">
    <source>
        <dbReference type="SAM" id="Phobius"/>
    </source>
</evidence>
<feature type="transmembrane region" description="Helical" evidence="5">
    <location>
        <begin position="220"/>
        <end position="239"/>
    </location>
</feature>
<dbReference type="Pfam" id="PF00892">
    <property type="entry name" value="EamA"/>
    <property type="match status" value="2"/>
</dbReference>
<reference evidence="7 8" key="1">
    <citation type="submission" date="2016-07" db="EMBL/GenBank/DDBJ databases">
        <title>Draft Genome Sequence of Oceanisphaera psychrotolerans, isolated from coastal sediment samples.</title>
        <authorList>
            <person name="Zhuo S."/>
            <person name="Ruan Z."/>
        </authorList>
    </citation>
    <scope>NUCLEOTIDE SEQUENCE [LARGE SCALE GENOMIC DNA]</scope>
    <source>
        <strain evidence="7 8">LAM-WHM-ZC</strain>
    </source>
</reference>
<dbReference type="InterPro" id="IPR000620">
    <property type="entry name" value="EamA_dom"/>
</dbReference>
<dbReference type="Proteomes" id="UP000243073">
    <property type="component" value="Unassembled WGS sequence"/>
</dbReference>
<feature type="transmembrane region" description="Helical" evidence="5">
    <location>
        <begin position="176"/>
        <end position="200"/>
    </location>
</feature>
<dbReference type="OrthoDB" id="148351at2"/>
<dbReference type="PANTHER" id="PTHR22911">
    <property type="entry name" value="ACYL-MALONYL CONDENSING ENZYME-RELATED"/>
    <property type="match status" value="1"/>
</dbReference>
<gene>
    <name evidence="7" type="ORF">BFR47_04345</name>
</gene>
<feature type="domain" description="EamA" evidence="6">
    <location>
        <begin position="153"/>
        <end position="289"/>
    </location>
</feature>
<name>A0A1J4QB93_9GAMM</name>
<accession>A0A1J4QB93</accession>
<feature type="transmembrane region" description="Helical" evidence="5">
    <location>
        <begin position="145"/>
        <end position="164"/>
    </location>
</feature>
<evidence type="ECO:0000256" key="3">
    <source>
        <dbReference type="ARBA" id="ARBA00022989"/>
    </source>
</evidence>
<dbReference type="STRING" id="1414654.BFR47_04345"/>
<feature type="transmembrane region" description="Helical" evidence="5">
    <location>
        <begin position="74"/>
        <end position="94"/>
    </location>
</feature>
<proteinExistence type="predicted"/>
<keyword evidence="8" id="KW-1185">Reference proteome</keyword>
<dbReference type="InterPro" id="IPR037185">
    <property type="entry name" value="EmrE-like"/>
</dbReference>
<comment type="caution">
    <text evidence="7">The sequence shown here is derived from an EMBL/GenBank/DDBJ whole genome shotgun (WGS) entry which is preliminary data.</text>
</comment>
<dbReference type="AlphaFoldDB" id="A0A1J4QB93"/>
<feature type="transmembrane region" description="Helical" evidence="5">
    <location>
        <begin position="276"/>
        <end position="300"/>
    </location>
</feature>
<protein>
    <recommendedName>
        <fullName evidence="6">EamA domain-containing protein</fullName>
    </recommendedName>
</protein>
<evidence type="ECO:0000256" key="1">
    <source>
        <dbReference type="ARBA" id="ARBA00004141"/>
    </source>
</evidence>
<dbReference type="EMBL" id="MDKE01000044">
    <property type="protein sequence ID" value="OIN06590.1"/>
    <property type="molecule type" value="Genomic_DNA"/>
</dbReference>
<keyword evidence="3 5" id="KW-1133">Transmembrane helix</keyword>
<evidence type="ECO:0000259" key="6">
    <source>
        <dbReference type="Pfam" id="PF00892"/>
    </source>
</evidence>
<keyword evidence="2 5" id="KW-0812">Transmembrane</keyword>
<feature type="transmembrane region" description="Helical" evidence="5">
    <location>
        <begin position="251"/>
        <end position="270"/>
    </location>
</feature>
<evidence type="ECO:0000313" key="8">
    <source>
        <dbReference type="Proteomes" id="UP000243073"/>
    </source>
</evidence>
<dbReference type="RefSeq" id="WP_071473605.1">
    <property type="nucleotide sequence ID" value="NZ_MDKE01000044.1"/>
</dbReference>
<keyword evidence="4 5" id="KW-0472">Membrane</keyword>
<evidence type="ECO:0000256" key="4">
    <source>
        <dbReference type="ARBA" id="ARBA00023136"/>
    </source>
</evidence>
<dbReference type="SUPFAM" id="SSF103481">
    <property type="entry name" value="Multidrug resistance efflux transporter EmrE"/>
    <property type="match status" value="2"/>
</dbReference>
<evidence type="ECO:0000313" key="7">
    <source>
        <dbReference type="EMBL" id="OIN06590.1"/>
    </source>
</evidence>
<dbReference type="PANTHER" id="PTHR22911:SF6">
    <property type="entry name" value="SOLUTE CARRIER FAMILY 35 MEMBER G1"/>
    <property type="match status" value="1"/>
</dbReference>
<feature type="domain" description="EamA" evidence="6">
    <location>
        <begin position="9"/>
        <end position="138"/>
    </location>
</feature>
<feature type="transmembrane region" description="Helical" evidence="5">
    <location>
        <begin position="124"/>
        <end position="139"/>
    </location>
</feature>
<organism evidence="7 8">
    <name type="scientific">Oceanisphaera psychrotolerans</name>
    <dbReference type="NCBI Taxonomy" id="1414654"/>
    <lineage>
        <taxon>Bacteria</taxon>
        <taxon>Pseudomonadati</taxon>
        <taxon>Pseudomonadota</taxon>
        <taxon>Gammaproteobacteria</taxon>
        <taxon>Aeromonadales</taxon>
        <taxon>Aeromonadaceae</taxon>
        <taxon>Oceanisphaera</taxon>
    </lineage>
</organism>
<feature type="transmembrane region" description="Helical" evidence="5">
    <location>
        <begin position="42"/>
        <end position="62"/>
    </location>
</feature>
<evidence type="ECO:0000256" key="2">
    <source>
        <dbReference type="ARBA" id="ARBA00022692"/>
    </source>
</evidence>
<feature type="transmembrane region" description="Helical" evidence="5">
    <location>
        <begin position="100"/>
        <end position="117"/>
    </location>
</feature>